<feature type="transmembrane region" description="Helical" evidence="8">
    <location>
        <begin position="551"/>
        <end position="572"/>
    </location>
</feature>
<dbReference type="GO" id="GO:0007035">
    <property type="term" value="P:vacuolar acidification"/>
    <property type="evidence" value="ECO:0007669"/>
    <property type="project" value="TreeGrafter"/>
</dbReference>
<dbReference type="GO" id="GO:0046961">
    <property type="term" value="F:proton-transporting ATPase activity, rotational mechanism"/>
    <property type="evidence" value="ECO:0007669"/>
    <property type="project" value="InterPro"/>
</dbReference>
<protein>
    <submittedName>
        <fullName evidence="9">V-type ATP synthase subunit I</fullName>
    </submittedName>
</protein>
<keyword evidence="5 8" id="KW-1133">Transmembrane helix</keyword>
<evidence type="ECO:0000256" key="5">
    <source>
        <dbReference type="ARBA" id="ARBA00022989"/>
    </source>
</evidence>
<evidence type="ECO:0000313" key="9">
    <source>
        <dbReference type="EMBL" id="RLY02675.1"/>
    </source>
</evidence>
<keyword evidence="6" id="KW-0406">Ion transport</keyword>
<dbReference type="EMBL" id="RCVM01000013">
    <property type="protein sequence ID" value="RLY02675.1"/>
    <property type="molecule type" value="Genomic_DNA"/>
</dbReference>
<comment type="caution">
    <text evidence="9">The sequence shown here is derived from an EMBL/GenBank/DDBJ whole genome shotgun (WGS) entry which is preliminary data.</text>
</comment>
<evidence type="ECO:0000256" key="8">
    <source>
        <dbReference type="SAM" id="Phobius"/>
    </source>
</evidence>
<dbReference type="PANTHER" id="PTHR11629:SF63">
    <property type="entry name" value="V-TYPE PROTON ATPASE SUBUNIT A"/>
    <property type="match status" value="1"/>
</dbReference>
<feature type="transmembrane region" description="Helical" evidence="8">
    <location>
        <begin position="434"/>
        <end position="456"/>
    </location>
</feature>
<evidence type="ECO:0000256" key="4">
    <source>
        <dbReference type="ARBA" id="ARBA00022692"/>
    </source>
</evidence>
<feature type="transmembrane region" description="Helical" evidence="8">
    <location>
        <begin position="401"/>
        <end position="422"/>
    </location>
</feature>
<dbReference type="InterPro" id="IPR002490">
    <property type="entry name" value="V-ATPase_116kDa_su"/>
</dbReference>
<dbReference type="RefSeq" id="WP_121835892.1">
    <property type="nucleotide sequence ID" value="NZ_CP163513.1"/>
</dbReference>
<keyword evidence="7 8" id="KW-0472">Membrane</keyword>
<sequence length="643" mass="71890">MAVSKMQKLLILTDYQTRGELLKSVQEFQAFEPAAVEDMRCGDKTLSELTTQIQSLETELAQVAQAQTYLKAVTPKKIWSDRFHLTAQAFAKKMTEVKERDLLGQVLALQQKSGLVQKQLDDLDENIELANKWKTLSFLKKDRRALKATYAIIGTLPEDPNQEKLSQLLARDDFYVERLFQNDLEQGLVVYANRAAKHELKEFLDTLHFDQFDFPFGKLPAEQLKDFKIERSKLLDEQKAVAAKLRVLSQDYADLMFLEEDLYNQKERLRAEQLLASGQELVGLSGWVREEDISHLKELLAETLPSGSYISLVDDTEVPEKEIPTQLSNHPLVEPFELLTEMYSLPKYSEVDPTPYMAPFYAVFFGMMVADIGYGLLMLLGTGYALTRMKQSKGMRKNMKLFHILSYPTILWGVFFGSFFGIELPFHVLSTSTDVISILILSVVFGFIQLMFGLAINTGLQIKAKDYPAAVSDGIGWLGLLVGVILLVLQSVTGQAILGEVGKWVLIVNAVLIVLGTAAGAKNKFLGLGSGLYKLYGATSYIGDVASYTRLMALCVSGASIASSFNMVVGLLPPLARFSVGIPLILALQALNLGMSLLGAYVHAIRLQFVEFFGKFYEGGGRAFKPLKTYEKYTDLKTRKMEK</sequence>
<dbReference type="PANTHER" id="PTHR11629">
    <property type="entry name" value="VACUOLAR PROTON ATPASES"/>
    <property type="match status" value="1"/>
</dbReference>
<dbReference type="AlphaFoldDB" id="A0A3L9DNU8"/>
<feature type="transmembrane region" description="Helical" evidence="8">
    <location>
        <begin position="578"/>
        <end position="602"/>
    </location>
</feature>
<keyword evidence="10" id="KW-1185">Reference proteome</keyword>
<proteinExistence type="inferred from homology"/>
<evidence type="ECO:0000256" key="6">
    <source>
        <dbReference type="ARBA" id="ARBA00023065"/>
    </source>
</evidence>
<feature type="transmembrane region" description="Helical" evidence="8">
    <location>
        <begin position="504"/>
        <end position="521"/>
    </location>
</feature>
<dbReference type="GO" id="GO:0051117">
    <property type="term" value="F:ATPase binding"/>
    <property type="evidence" value="ECO:0007669"/>
    <property type="project" value="TreeGrafter"/>
</dbReference>
<dbReference type="Proteomes" id="UP000279194">
    <property type="component" value="Unassembled WGS sequence"/>
</dbReference>
<dbReference type="GO" id="GO:0016471">
    <property type="term" value="C:vacuolar proton-transporting V-type ATPase complex"/>
    <property type="evidence" value="ECO:0007669"/>
    <property type="project" value="TreeGrafter"/>
</dbReference>
<dbReference type="Pfam" id="PF01496">
    <property type="entry name" value="V_ATPase_I"/>
    <property type="match status" value="2"/>
</dbReference>
<evidence type="ECO:0000256" key="2">
    <source>
        <dbReference type="ARBA" id="ARBA00009904"/>
    </source>
</evidence>
<evidence type="ECO:0000256" key="1">
    <source>
        <dbReference type="ARBA" id="ARBA00004141"/>
    </source>
</evidence>
<evidence type="ECO:0000313" key="10">
    <source>
        <dbReference type="Proteomes" id="UP000279194"/>
    </source>
</evidence>
<comment type="similarity">
    <text evidence="2">Belongs to the V-ATPase 116 kDa subunit family.</text>
</comment>
<organism evidence="9 10">
    <name type="scientific">Streptococcus hillyeri</name>
    <dbReference type="NCBI Taxonomy" id="2282420"/>
    <lineage>
        <taxon>Bacteria</taxon>
        <taxon>Bacillati</taxon>
        <taxon>Bacillota</taxon>
        <taxon>Bacilli</taxon>
        <taxon>Lactobacillales</taxon>
        <taxon>Streptococcaceae</taxon>
        <taxon>Streptococcus</taxon>
    </lineage>
</organism>
<evidence type="ECO:0000256" key="3">
    <source>
        <dbReference type="ARBA" id="ARBA00022448"/>
    </source>
</evidence>
<evidence type="ECO:0000256" key="7">
    <source>
        <dbReference type="ARBA" id="ARBA00023136"/>
    </source>
</evidence>
<comment type="subcellular location">
    <subcellularLocation>
        <location evidence="1">Membrane</location>
        <topology evidence="1">Multi-pass membrane protein</topology>
    </subcellularLocation>
</comment>
<accession>A0A3L9DNU8</accession>
<feature type="transmembrane region" description="Helical" evidence="8">
    <location>
        <begin position="477"/>
        <end position="498"/>
    </location>
</feature>
<gene>
    <name evidence="9" type="ORF">EAF07_07145</name>
</gene>
<dbReference type="OrthoDB" id="9803814at2"/>
<keyword evidence="4 8" id="KW-0812">Transmembrane</keyword>
<name>A0A3L9DNU8_9STRE</name>
<keyword evidence="3" id="KW-0813">Transport</keyword>
<dbReference type="GO" id="GO:0033179">
    <property type="term" value="C:proton-transporting V-type ATPase, V0 domain"/>
    <property type="evidence" value="ECO:0007669"/>
    <property type="project" value="InterPro"/>
</dbReference>
<reference evidence="9 10" key="1">
    <citation type="submission" date="2018-10" db="EMBL/GenBank/DDBJ databases">
        <title>Streptococcus hillyeri sp. nov., isolated from equine tracheal sample.</title>
        <authorList>
            <person name="Macfadyen A.C."/>
            <person name="Waller A."/>
            <person name="Paterson G.K."/>
        </authorList>
    </citation>
    <scope>NUCLEOTIDE SEQUENCE [LARGE SCALE GENOMIC DNA]</scope>
    <source>
        <strain evidence="9 10">28462</strain>
    </source>
</reference>
<feature type="transmembrane region" description="Helical" evidence="8">
    <location>
        <begin position="356"/>
        <end position="380"/>
    </location>
</feature>